<keyword evidence="3" id="KW-0804">Transcription</keyword>
<reference evidence="5 6" key="1">
    <citation type="submission" date="2014-09" db="EMBL/GenBank/DDBJ databases">
        <title>Genome sequences of Lysobacter dokdonensis DS-58.</title>
        <authorList>
            <person name="Kim J.F."/>
            <person name="Kwak M.-J."/>
        </authorList>
    </citation>
    <scope>NUCLEOTIDE SEQUENCE [LARGE SCALE GENOMIC DNA]</scope>
    <source>
        <strain evidence="5 6">DS-58</strain>
    </source>
</reference>
<gene>
    <name evidence="5" type="ORF">LF41_292</name>
</gene>
<dbReference type="eggNOG" id="COG2207">
    <property type="taxonomic scope" value="Bacteria"/>
</dbReference>
<dbReference type="GO" id="GO:0003700">
    <property type="term" value="F:DNA-binding transcription factor activity"/>
    <property type="evidence" value="ECO:0007669"/>
    <property type="project" value="InterPro"/>
</dbReference>
<evidence type="ECO:0000256" key="1">
    <source>
        <dbReference type="ARBA" id="ARBA00023015"/>
    </source>
</evidence>
<dbReference type="PATRIC" id="fig|1300345.3.peg.1968"/>
<keyword evidence="1" id="KW-0805">Transcription regulation</keyword>
<dbReference type="GO" id="GO:0043565">
    <property type="term" value="F:sequence-specific DNA binding"/>
    <property type="evidence" value="ECO:0007669"/>
    <property type="project" value="InterPro"/>
</dbReference>
<dbReference type="OrthoDB" id="5295226at2"/>
<evidence type="ECO:0000259" key="4">
    <source>
        <dbReference type="PROSITE" id="PS01124"/>
    </source>
</evidence>
<protein>
    <submittedName>
        <fullName evidence="5">Transcriptional regulator, AraC family</fullName>
    </submittedName>
</protein>
<accession>A0A0A2X0L6</accession>
<dbReference type="SUPFAM" id="SSF46689">
    <property type="entry name" value="Homeodomain-like"/>
    <property type="match status" value="2"/>
</dbReference>
<dbReference type="RefSeq" id="WP_036169249.1">
    <property type="nucleotide sequence ID" value="NZ_JRKJ01000016.1"/>
</dbReference>
<evidence type="ECO:0000256" key="2">
    <source>
        <dbReference type="ARBA" id="ARBA00023125"/>
    </source>
</evidence>
<name>A0A0A2X0L6_9GAMM</name>
<dbReference type="PANTHER" id="PTHR46796">
    <property type="entry name" value="HTH-TYPE TRANSCRIPTIONAL ACTIVATOR RHAS-RELATED"/>
    <property type="match status" value="1"/>
</dbReference>
<dbReference type="EMBL" id="JRKJ01000016">
    <property type="protein sequence ID" value="KGQ18759.1"/>
    <property type="molecule type" value="Genomic_DNA"/>
</dbReference>
<dbReference type="AlphaFoldDB" id="A0A0A2X0L6"/>
<keyword evidence="6" id="KW-1185">Reference proteome</keyword>
<dbReference type="PANTHER" id="PTHR46796:SF2">
    <property type="entry name" value="TRANSCRIPTIONAL REGULATORY PROTEIN"/>
    <property type="match status" value="1"/>
</dbReference>
<evidence type="ECO:0000313" key="6">
    <source>
        <dbReference type="Proteomes" id="UP000030518"/>
    </source>
</evidence>
<dbReference type="Proteomes" id="UP000030518">
    <property type="component" value="Unassembled WGS sequence"/>
</dbReference>
<dbReference type="SMART" id="SM00342">
    <property type="entry name" value="HTH_ARAC"/>
    <property type="match status" value="1"/>
</dbReference>
<organism evidence="5 6">
    <name type="scientific">Lysobacter dokdonensis DS-58</name>
    <dbReference type="NCBI Taxonomy" id="1300345"/>
    <lineage>
        <taxon>Bacteria</taxon>
        <taxon>Pseudomonadati</taxon>
        <taxon>Pseudomonadota</taxon>
        <taxon>Gammaproteobacteria</taxon>
        <taxon>Lysobacterales</taxon>
        <taxon>Lysobacteraceae</taxon>
        <taxon>Noviluteimonas</taxon>
    </lineage>
</organism>
<dbReference type="PROSITE" id="PS01124">
    <property type="entry name" value="HTH_ARAC_FAMILY_2"/>
    <property type="match status" value="1"/>
</dbReference>
<dbReference type="InterPro" id="IPR018060">
    <property type="entry name" value="HTH_AraC"/>
</dbReference>
<keyword evidence="2" id="KW-0238">DNA-binding</keyword>
<dbReference type="Gene3D" id="1.10.10.60">
    <property type="entry name" value="Homeodomain-like"/>
    <property type="match status" value="1"/>
</dbReference>
<feature type="domain" description="HTH araC/xylS-type" evidence="4">
    <location>
        <begin position="161"/>
        <end position="258"/>
    </location>
</feature>
<evidence type="ECO:0000313" key="5">
    <source>
        <dbReference type="EMBL" id="KGQ18759.1"/>
    </source>
</evidence>
<dbReference type="STRING" id="1300345.LF41_292"/>
<comment type="caution">
    <text evidence="5">The sequence shown here is derived from an EMBL/GenBank/DDBJ whole genome shotgun (WGS) entry which is preliminary data.</text>
</comment>
<sequence length="263" mass="28734">MTQLRKRPVAGIGRVIGWPGGSVWIGRHLAAIQDHAHHAIQISLAMDAGFRIQAAGWPVARETRGIVVMPDRRHRFDGCGASIATIFVEPNSRRGAALRARFAGEDIGLLSDVEAHEAVRFLHAQYDAAAPDAVMAQYAQGAICRIAGDPQAAPADDARITAALQWLRERLASPIRLDDVAAAVHLSPSRFRHLFVAQTGTSLRAWLLWARMERAVESAFQGRSWTEAAHESGFADAAHLTRTCRRVFGLSPTMLVQEDVGRN</sequence>
<proteinExistence type="predicted"/>
<evidence type="ECO:0000256" key="3">
    <source>
        <dbReference type="ARBA" id="ARBA00023163"/>
    </source>
</evidence>
<dbReference type="InterPro" id="IPR050204">
    <property type="entry name" value="AraC_XylS_family_regulators"/>
</dbReference>
<dbReference type="InterPro" id="IPR009057">
    <property type="entry name" value="Homeodomain-like_sf"/>
</dbReference>
<dbReference type="Pfam" id="PF12833">
    <property type="entry name" value="HTH_18"/>
    <property type="match status" value="1"/>
</dbReference>